<keyword evidence="3" id="KW-0540">Nuclease</keyword>
<evidence type="ECO:0000256" key="3">
    <source>
        <dbReference type="ARBA" id="ARBA00022722"/>
    </source>
</evidence>
<dbReference type="Pfam" id="PF07927">
    <property type="entry name" value="HicA_toxin"/>
    <property type="match status" value="1"/>
</dbReference>
<sequence>MTPLSGRELARLLERDGWTLLRIHGSHQIYGKPGSIVRLSIPFHGNQPLKLGLFKHLLKTAGLSDTDIR</sequence>
<name>A0ABW5AGN6_9BRAD</name>
<protein>
    <submittedName>
        <fullName evidence="8">Type II toxin-antitoxin system HicA family toxin</fullName>
    </submittedName>
</protein>
<organism evidence="8 9">
    <name type="scientific">Rhodoplanes azumiensis</name>
    <dbReference type="NCBI Taxonomy" id="1897628"/>
    <lineage>
        <taxon>Bacteria</taxon>
        <taxon>Pseudomonadati</taxon>
        <taxon>Pseudomonadota</taxon>
        <taxon>Alphaproteobacteria</taxon>
        <taxon>Hyphomicrobiales</taxon>
        <taxon>Nitrobacteraceae</taxon>
        <taxon>Rhodoplanes</taxon>
    </lineage>
</organism>
<keyword evidence="7" id="KW-0346">Stress response</keyword>
<comment type="caution">
    <text evidence="8">The sequence shown here is derived from an EMBL/GenBank/DDBJ whole genome shotgun (WGS) entry which is preliminary data.</text>
</comment>
<dbReference type="InterPro" id="IPR012933">
    <property type="entry name" value="HicA_mRNA_interferase"/>
</dbReference>
<keyword evidence="6" id="KW-0694">RNA-binding</keyword>
<dbReference type="RefSeq" id="WP_378477235.1">
    <property type="nucleotide sequence ID" value="NZ_JBHUIW010000006.1"/>
</dbReference>
<evidence type="ECO:0000256" key="2">
    <source>
        <dbReference type="ARBA" id="ARBA00022649"/>
    </source>
</evidence>
<dbReference type="Proteomes" id="UP001597314">
    <property type="component" value="Unassembled WGS sequence"/>
</dbReference>
<evidence type="ECO:0000313" key="8">
    <source>
        <dbReference type="EMBL" id="MFD2182054.1"/>
    </source>
</evidence>
<dbReference type="InterPro" id="IPR038570">
    <property type="entry name" value="HicA_sf"/>
</dbReference>
<keyword evidence="2" id="KW-1277">Toxin-antitoxin system</keyword>
<gene>
    <name evidence="8" type="ORF">ACFSOX_07810</name>
</gene>
<evidence type="ECO:0000256" key="7">
    <source>
        <dbReference type="ARBA" id="ARBA00023016"/>
    </source>
</evidence>
<keyword evidence="4" id="KW-0255">Endonuclease</keyword>
<keyword evidence="5" id="KW-0378">Hydrolase</keyword>
<evidence type="ECO:0000256" key="4">
    <source>
        <dbReference type="ARBA" id="ARBA00022759"/>
    </source>
</evidence>
<dbReference type="Gene3D" id="3.30.920.30">
    <property type="entry name" value="Hypothetical protein"/>
    <property type="match status" value="1"/>
</dbReference>
<accession>A0ABW5AGN6</accession>
<dbReference type="SUPFAM" id="SSF54786">
    <property type="entry name" value="YcfA/nrd intein domain"/>
    <property type="match status" value="1"/>
</dbReference>
<evidence type="ECO:0000256" key="6">
    <source>
        <dbReference type="ARBA" id="ARBA00022884"/>
    </source>
</evidence>
<comment type="similarity">
    <text evidence="1">Belongs to the HicA mRNA interferase family.</text>
</comment>
<keyword evidence="9" id="KW-1185">Reference proteome</keyword>
<reference evidence="9" key="1">
    <citation type="journal article" date="2019" name="Int. J. Syst. Evol. Microbiol.">
        <title>The Global Catalogue of Microorganisms (GCM) 10K type strain sequencing project: providing services to taxonomists for standard genome sequencing and annotation.</title>
        <authorList>
            <consortium name="The Broad Institute Genomics Platform"/>
            <consortium name="The Broad Institute Genome Sequencing Center for Infectious Disease"/>
            <person name="Wu L."/>
            <person name="Ma J."/>
        </authorList>
    </citation>
    <scope>NUCLEOTIDE SEQUENCE [LARGE SCALE GENOMIC DNA]</scope>
    <source>
        <strain evidence="9">CGMCC 1.6774</strain>
    </source>
</reference>
<dbReference type="EMBL" id="JBHUIW010000006">
    <property type="protein sequence ID" value="MFD2182054.1"/>
    <property type="molecule type" value="Genomic_DNA"/>
</dbReference>
<evidence type="ECO:0000313" key="9">
    <source>
        <dbReference type="Proteomes" id="UP001597314"/>
    </source>
</evidence>
<proteinExistence type="inferred from homology"/>
<evidence type="ECO:0000256" key="1">
    <source>
        <dbReference type="ARBA" id="ARBA00006620"/>
    </source>
</evidence>
<evidence type="ECO:0000256" key="5">
    <source>
        <dbReference type="ARBA" id="ARBA00022801"/>
    </source>
</evidence>